<comment type="caution">
    <text evidence="1">The sequence shown here is derived from an EMBL/GenBank/DDBJ whole genome shotgun (WGS) entry which is preliminary data.</text>
</comment>
<proteinExistence type="predicted"/>
<reference evidence="1 2" key="1">
    <citation type="submission" date="2024-10" db="EMBL/GenBank/DDBJ databases">
        <title>The Natural Products Discovery Center: Release of the First 8490 Sequenced Strains for Exploring Actinobacteria Biosynthetic Diversity.</title>
        <authorList>
            <person name="Kalkreuter E."/>
            <person name="Kautsar S.A."/>
            <person name="Yang D."/>
            <person name="Bader C.D."/>
            <person name="Teijaro C.N."/>
            <person name="Fluegel L."/>
            <person name="Davis C.M."/>
            <person name="Simpson J.R."/>
            <person name="Lauterbach L."/>
            <person name="Steele A.D."/>
            <person name="Gui C."/>
            <person name="Meng S."/>
            <person name="Li G."/>
            <person name="Viehrig K."/>
            <person name="Ye F."/>
            <person name="Su P."/>
            <person name="Kiefer A.F."/>
            <person name="Nichols A."/>
            <person name="Cepeda A.J."/>
            <person name="Yan W."/>
            <person name="Fan B."/>
            <person name="Jiang Y."/>
            <person name="Adhikari A."/>
            <person name="Zheng C.-J."/>
            <person name="Schuster L."/>
            <person name="Cowan T.M."/>
            <person name="Smanski M.J."/>
            <person name="Chevrette M.G."/>
            <person name="De Carvalho L.P.S."/>
            <person name="Shen B."/>
        </authorList>
    </citation>
    <scope>NUCLEOTIDE SEQUENCE [LARGE SCALE GENOMIC DNA]</scope>
    <source>
        <strain evidence="1 2">NPDC002173</strain>
    </source>
</reference>
<gene>
    <name evidence="1" type="ORF">ACFYXI_10650</name>
</gene>
<dbReference type="RefSeq" id="WP_387410345.1">
    <property type="nucleotide sequence ID" value="NZ_JBIASD010000005.1"/>
</dbReference>
<evidence type="ECO:0000313" key="2">
    <source>
        <dbReference type="Proteomes" id="UP001602013"/>
    </source>
</evidence>
<name>A0ABW6SM35_9ACTN</name>
<sequence>MNVTDIQAALDAISELPRGQVKIERLERLAADARATDDRALEGEVLLALIEAQEWGGERDRMPIAFGRLLRILDDFPDQLGEQADMIHWQLKWMTYNLLTSPTVPLETTYRWLDELQGRYRQLGYSTRPILALRSRLAGDLGDHRAASAAMEASLSAPRDEMADCDACERNGWGTWRADMGDDAGALEHWAPLIDGERSCAEEPHRVLAKALLPLVRTGRLDDARGAYLRGYPMVRRDGNLRSSVGYHIEFCALTGNEARGLEILTEHTSWLTGPHGELSQQLGFLSGAVVLLRRLAALGHGDLPVGGRSVDELLAPLEREIADVCARYDARNGSTVFSERVAARLARDPLLDRLPLGASAVLPRPSAVSVPATPPSAEPTLDELVAEARRLSAIWHPHADNAWRRVAEAGEPLSEELVAEVAYAEARALVAGDPAAAHEALLAVAERFAALNDQAAALRTRAGAALARFHTGDPAVAGELARAVSADAGDAYAAGKLTPDDYLTARRAVPAIAMGALAGREDPPRAEVEAVIVLLEAEHALALKHDVPLRAAAYEDMLARVRFQLGDQEGARAHLVAAATRFAEAGAGWHAVDALHMLAGVTLDENPKEAEELAGRAIEHGGALLAPDRAAQLSSLIVDAISRQPERELGLAGAALAAAARWQGISEPDTLHNTFTAARAYHALDRPAEAAALFEEAMPKVEVPYAPPMVAMTRAQFGECLRELGRHRDAAEQFVEAARLVQDDPDSTRTHAELAWSAALALEYAEETPQALAAYRRAAELWGDLGEVVPRVRCLRSAAWLIHWEEASDDPGDGGDPIDPMERPGPVAMRAVLAELESLAEQDASEEVMAELATTREQLEYMIPDDEDDEDEDD</sequence>
<keyword evidence="2" id="KW-1185">Reference proteome</keyword>
<protein>
    <recommendedName>
        <fullName evidence="3">Tetratricopeptide repeat protein</fullName>
    </recommendedName>
</protein>
<accession>A0ABW6SM35</accession>
<dbReference type="SUPFAM" id="SSF48452">
    <property type="entry name" value="TPR-like"/>
    <property type="match status" value="1"/>
</dbReference>
<evidence type="ECO:0008006" key="3">
    <source>
        <dbReference type="Google" id="ProtNLM"/>
    </source>
</evidence>
<dbReference type="InterPro" id="IPR011990">
    <property type="entry name" value="TPR-like_helical_dom_sf"/>
</dbReference>
<dbReference type="EMBL" id="JBIASD010000005">
    <property type="protein sequence ID" value="MFF3666041.1"/>
    <property type="molecule type" value="Genomic_DNA"/>
</dbReference>
<dbReference type="Gene3D" id="1.25.40.10">
    <property type="entry name" value="Tetratricopeptide repeat domain"/>
    <property type="match status" value="1"/>
</dbReference>
<dbReference type="Proteomes" id="UP001602013">
    <property type="component" value="Unassembled WGS sequence"/>
</dbReference>
<evidence type="ECO:0000313" key="1">
    <source>
        <dbReference type="EMBL" id="MFF3666041.1"/>
    </source>
</evidence>
<organism evidence="1 2">
    <name type="scientific">Microtetraspora malaysiensis</name>
    <dbReference type="NCBI Taxonomy" id="161358"/>
    <lineage>
        <taxon>Bacteria</taxon>
        <taxon>Bacillati</taxon>
        <taxon>Actinomycetota</taxon>
        <taxon>Actinomycetes</taxon>
        <taxon>Streptosporangiales</taxon>
        <taxon>Streptosporangiaceae</taxon>
        <taxon>Microtetraspora</taxon>
    </lineage>
</organism>